<dbReference type="OrthoDB" id="9807055at2"/>
<comment type="similarity">
    <text evidence="1">Belongs to the peptidase C40 family.</text>
</comment>
<evidence type="ECO:0000256" key="1">
    <source>
        <dbReference type="ARBA" id="ARBA00007074"/>
    </source>
</evidence>
<evidence type="ECO:0000313" key="6">
    <source>
        <dbReference type="EMBL" id="ASJ23755.1"/>
    </source>
</evidence>
<gene>
    <name evidence="6" type="ORF">LHGZ1_0924</name>
</gene>
<keyword evidence="2" id="KW-0645">Protease</keyword>
<evidence type="ECO:0000256" key="2">
    <source>
        <dbReference type="ARBA" id="ARBA00022670"/>
    </source>
</evidence>
<evidence type="ECO:0000256" key="4">
    <source>
        <dbReference type="ARBA" id="ARBA00022807"/>
    </source>
</evidence>
<dbReference type="SUPFAM" id="SSF54001">
    <property type="entry name" value="Cysteine proteinases"/>
    <property type="match status" value="1"/>
</dbReference>
<evidence type="ECO:0000256" key="3">
    <source>
        <dbReference type="ARBA" id="ARBA00022801"/>
    </source>
</evidence>
<keyword evidence="3" id="KW-0378">Hydrolase</keyword>
<evidence type="ECO:0000259" key="5">
    <source>
        <dbReference type="Pfam" id="PF00877"/>
    </source>
</evidence>
<feature type="domain" description="NlpC/P60" evidence="5">
    <location>
        <begin position="13"/>
        <end position="116"/>
    </location>
</feature>
<dbReference type="InterPro" id="IPR038765">
    <property type="entry name" value="Papain-like_cys_pep_sf"/>
</dbReference>
<proteinExistence type="inferred from homology"/>
<accession>A0A248LGX9</accession>
<name>A0A248LGX9_9NEIS</name>
<dbReference type="Gene3D" id="3.90.1720.10">
    <property type="entry name" value="endopeptidase domain like (from Nostoc punctiforme)"/>
    <property type="match status" value="1"/>
</dbReference>
<dbReference type="GO" id="GO:0006508">
    <property type="term" value="P:proteolysis"/>
    <property type="evidence" value="ECO:0007669"/>
    <property type="project" value="UniProtKB-KW"/>
</dbReference>
<dbReference type="Proteomes" id="UP000197424">
    <property type="component" value="Chromosome"/>
</dbReference>
<sequence>MSHSPHWATEYIGRPWHAGARGPQAYDCWGLFLAIQRDHFGRDLPEVPVDANNLRTVMTTFRDHPERQRWAVAAQPAEGDAVLLRQSRHPVHVGVWLAVDGGGVLHAVKDSGVVFQKLPVLLLHGWRVEGFYRFVEDR</sequence>
<dbReference type="GO" id="GO:0008234">
    <property type="term" value="F:cysteine-type peptidase activity"/>
    <property type="evidence" value="ECO:0007669"/>
    <property type="project" value="UniProtKB-KW"/>
</dbReference>
<reference evidence="7" key="1">
    <citation type="submission" date="2017-06" db="EMBL/GenBank/DDBJ databases">
        <title>Whole genome sequence of Laribacter hongkongensis LHGZ1.</title>
        <authorList>
            <person name="Chen D."/>
            <person name="Wu H."/>
            <person name="Chen J."/>
        </authorList>
    </citation>
    <scope>NUCLEOTIDE SEQUENCE [LARGE SCALE GENOMIC DNA]</scope>
    <source>
        <strain evidence="7">LHGZ1</strain>
    </source>
</reference>
<evidence type="ECO:0000313" key="7">
    <source>
        <dbReference type="Proteomes" id="UP000197424"/>
    </source>
</evidence>
<dbReference type="AlphaFoldDB" id="A0A248LGX9"/>
<dbReference type="InterPro" id="IPR000064">
    <property type="entry name" value="NLP_P60_dom"/>
</dbReference>
<dbReference type="Pfam" id="PF00877">
    <property type="entry name" value="NLPC_P60"/>
    <property type="match status" value="1"/>
</dbReference>
<dbReference type="EMBL" id="CP022115">
    <property type="protein sequence ID" value="ASJ23755.1"/>
    <property type="molecule type" value="Genomic_DNA"/>
</dbReference>
<dbReference type="RefSeq" id="WP_088860268.1">
    <property type="nucleotide sequence ID" value="NZ_CP022115.1"/>
</dbReference>
<protein>
    <submittedName>
        <fullName evidence="6">NlpC/P60 family protein</fullName>
    </submittedName>
</protein>
<organism evidence="6 7">
    <name type="scientific">Laribacter hongkongensis</name>
    <dbReference type="NCBI Taxonomy" id="168471"/>
    <lineage>
        <taxon>Bacteria</taxon>
        <taxon>Pseudomonadati</taxon>
        <taxon>Pseudomonadota</taxon>
        <taxon>Betaproteobacteria</taxon>
        <taxon>Neisseriales</taxon>
        <taxon>Aquaspirillaceae</taxon>
        <taxon>Laribacter</taxon>
    </lineage>
</organism>
<keyword evidence="4" id="KW-0788">Thiol protease</keyword>